<sequence>MTDMMMNHQYTLSTSSESMLVFDKPIDDDIMAFLFSSKLNRNPIFRVSYSIASLKKGTRVIADYNAVSNPGSGYENKTSLVNHAYSRNLQNALYSLKNEMEGKK</sequence>
<dbReference type="EMBL" id="CP003538">
    <property type="protein sequence ID" value="AGH97682.1"/>
    <property type="molecule type" value="Genomic_DNA"/>
</dbReference>
<dbReference type="KEGG" id="man:A11S_859"/>
<name>M4VE80_9BACT</name>
<dbReference type="STRING" id="349215.A11S_859"/>
<dbReference type="HOGENOM" id="CLU_2246901_0_0_5"/>
<reference evidence="1 2" key="1">
    <citation type="journal article" date="2013" name="ISME J.">
        <title>By their genes ye shall know them: genomic signatures of predatory bacteria.</title>
        <authorList>
            <person name="Pasternak Z."/>
            <person name="Pietrokovski S."/>
            <person name="Rotem O."/>
            <person name="Gophna U."/>
            <person name="Lurie-Weinberger M.N."/>
            <person name="Jurkevitch E."/>
        </authorList>
    </citation>
    <scope>NUCLEOTIDE SEQUENCE [LARGE SCALE GENOMIC DNA]</scope>
    <source>
        <strain evidence="1">EPB</strain>
    </source>
</reference>
<accession>M4VE80</accession>
<gene>
    <name evidence="1" type="ORF">A11S_859</name>
</gene>
<organism evidence="1 2">
    <name type="scientific">Micavibrio aeruginosavorus EPB</name>
    <dbReference type="NCBI Taxonomy" id="349215"/>
    <lineage>
        <taxon>Bacteria</taxon>
        <taxon>Pseudomonadati</taxon>
        <taxon>Bdellovibrionota</taxon>
        <taxon>Bdellovibrionia</taxon>
        <taxon>Bdellovibrionales</taxon>
        <taxon>Pseudobdellovibrionaceae</taxon>
        <taxon>Micavibrio</taxon>
    </lineage>
</organism>
<evidence type="ECO:0000313" key="1">
    <source>
        <dbReference type="EMBL" id="AGH97682.1"/>
    </source>
</evidence>
<protein>
    <submittedName>
        <fullName evidence="1">Uncharacterized protein</fullName>
    </submittedName>
</protein>
<dbReference type="Proteomes" id="UP000011932">
    <property type="component" value="Chromosome"/>
</dbReference>
<proteinExistence type="predicted"/>
<evidence type="ECO:0000313" key="2">
    <source>
        <dbReference type="Proteomes" id="UP000011932"/>
    </source>
</evidence>
<dbReference type="AlphaFoldDB" id="M4VE80"/>